<sequence>MPKSKQYLQEPSADPVAAIVKALDKDVERGEDILMLGLGVVILSSTFAPLMPPTVLLPSVALVFAVSSGCARKNYHDMERKLAEAMAQLERRDKLRLRPIAAVFAEHQMPPLVDSYNILKNVRRTWKSVLGGILINPFWMPIFYVMGIQIGEEKNLGILNRAVYTVEQRLAPSLPEIFEEGQG</sequence>
<gene>
    <name evidence="2" type="ORF">CEK71_03030</name>
</gene>
<keyword evidence="1" id="KW-0472">Membrane</keyword>
<feature type="transmembrane region" description="Helical" evidence="1">
    <location>
        <begin position="33"/>
        <end position="49"/>
    </location>
</feature>
<dbReference type="RefSeq" id="WP_088618003.1">
    <property type="nucleotide sequence ID" value="NZ_CP022129.1"/>
</dbReference>
<dbReference type="OrthoDB" id="5573190at2"/>
<name>A0A1Z4BV48_9GAMM</name>
<organism evidence="2 3">
    <name type="scientific">Methylovulum psychrotolerans</name>
    <dbReference type="NCBI Taxonomy" id="1704499"/>
    <lineage>
        <taxon>Bacteria</taxon>
        <taxon>Pseudomonadati</taxon>
        <taxon>Pseudomonadota</taxon>
        <taxon>Gammaproteobacteria</taxon>
        <taxon>Methylococcales</taxon>
        <taxon>Methylococcaceae</taxon>
        <taxon>Methylovulum</taxon>
    </lineage>
</organism>
<keyword evidence="1" id="KW-0812">Transmembrane</keyword>
<dbReference type="AlphaFoldDB" id="A0A1Z4BV48"/>
<dbReference type="Proteomes" id="UP000197019">
    <property type="component" value="Chromosome"/>
</dbReference>
<protein>
    <submittedName>
        <fullName evidence="2">Uncharacterized protein</fullName>
    </submittedName>
</protein>
<keyword evidence="3" id="KW-1185">Reference proteome</keyword>
<feature type="transmembrane region" description="Helical" evidence="1">
    <location>
        <begin position="55"/>
        <end position="71"/>
    </location>
</feature>
<keyword evidence="1" id="KW-1133">Transmembrane helix</keyword>
<dbReference type="EMBL" id="CP022129">
    <property type="protein sequence ID" value="ASF45120.1"/>
    <property type="molecule type" value="Genomic_DNA"/>
</dbReference>
<reference evidence="2 3" key="1">
    <citation type="submission" date="2017-06" db="EMBL/GenBank/DDBJ databases">
        <title>Genome Sequencing of the methanotroph Methylovulum psychrotolerants str. HV10-M2 isolated from a high-altitude environment.</title>
        <authorList>
            <person name="Mateos-Rivera A."/>
        </authorList>
    </citation>
    <scope>NUCLEOTIDE SEQUENCE [LARGE SCALE GENOMIC DNA]</scope>
    <source>
        <strain evidence="2 3">HV10_M2</strain>
    </source>
</reference>
<dbReference type="KEGG" id="mpsy:CEK71_03030"/>
<evidence type="ECO:0000313" key="2">
    <source>
        <dbReference type="EMBL" id="ASF45120.1"/>
    </source>
</evidence>
<proteinExistence type="predicted"/>
<feature type="transmembrane region" description="Helical" evidence="1">
    <location>
        <begin position="129"/>
        <end position="150"/>
    </location>
</feature>
<accession>A0A1Z4BV48</accession>
<evidence type="ECO:0000256" key="1">
    <source>
        <dbReference type="SAM" id="Phobius"/>
    </source>
</evidence>
<evidence type="ECO:0000313" key="3">
    <source>
        <dbReference type="Proteomes" id="UP000197019"/>
    </source>
</evidence>